<accession>A0A1F5PXR3</accession>
<gene>
    <name evidence="1" type="ORF">A3B10_04450</name>
</gene>
<comment type="caution">
    <text evidence="1">The sequence shown here is derived from an EMBL/GenBank/DDBJ whole genome shotgun (WGS) entry which is preliminary data.</text>
</comment>
<dbReference type="AlphaFoldDB" id="A0A1F5PXR3"/>
<name>A0A1F5PXR3_9BACT</name>
<evidence type="ECO:0000313" key="1">
    <source>
        <dbReference type="EMBL" id="OGE94731.1"/>
    </source>
</evidence>
<sequence length="248" mass="27416">MGHASRICGIIGGTAMSKHGTASEVRPGLGEFLATGTKALYFASRELGQTDLDRWARNSEGFQQALLSVLQEQPISEPEPAEIKLTAAPRPLQPWGTVTLVSETATEMVFRGKIRRGRTPQQVLDATKRAQYKDATVVATMPLITSTGEEETFEYVFFKPGRQTSDAAVETERTMRELIRDLEVQALINALIPAFADQHPNGDSWQDADGNWCFADFSRVGHERYVSVDRGSSGWSSDFWFGGRKVSK</sequence>
<evidence type="ECO:0000313" key="2">
    <source>
        <dbReference type="Proteomes" id="UP000177281"/>
    </source>
</evidence>
<reference evidence="1 2" key="1">
    <citation type="journal article" date="2016" name="Nat. Commun.">
        <title>Thousands of microbial genomes shed light on interconnected biogeochemical processes in an aquifer system.</title>
        <authorList>
            <person name="Anantharaman K."/>
            <person name="Brown C.T."/>
            <person name="Hug L.A."/>
            <person name="Sharon I."/>
            <person name="Castelle C.J."/>
            <person name="Probst A.J."/>
            <person name="Thomas B.C."/>
            <person name="Singh A."/>
            <person name="Wilkins M.J."/>
            <person name="Karaoz U."/>
            <person name="Brodie E.L."/>
            <person name="Williams K.H."/>
            <person name="Hubbard S.S."/>
            <person name="Banfield J.F."/>
        </authorList>
    </citation>
    <scope>NUCLEOTIDE SEQUENCE [LARGE SCALE GENOMIC DNA]</scope>
</reference>
<dbReference type="EMBL" id="MFFB01000010">
    <property type="protein sequence ID" value="OGE94731.1"/>
    <property type="molecule type" value="Genomic_DNA"/>
</dbReference>
<proteinExistence type="predicted"/>
<organism evidence="1 2">
    <name type="scientific">Candidatus Doudnabacteria bacterium RIFCSPLOWO2_01_FULL_44_21</name>
    <dbReference type="NCBI Taxonomy" id="1817841"/>
    <lineage>
        <taxon>Bacteria</taxon>
        <taxon>Candidatus Doudnaibacteriota</taxon>
    </lineage>
</organism>
<dbReference type="Proteomes" id="UP000177281">
    <property type="component" value="Unassembled WGS sequence"/>
</dbReference>
<protein>
    <submittedName>
        <fullName evidence="1">Uncharacterized protein</fullName>
    </submittedName>
</protein>